<dbReference type="EMBL" id="JACIDN010000003">
    <property type="protein sequence ID" value="MBB3902107.1"/>
    <property type="molecule type" value="Genomic_DNA"/>
</dbReference>
<comment type="caution">
    <text evidence="7">The sequence shown here is derived from an EMBL/GenBank/DDBJ whole genome shotgun (WGS) entry which is preliminary data.</text>
</comment>
<dbReference type="PANTHER" id="PTHR11839:SF22">
    <property type="entry name" value="NUDIX HYDROLASE 26, CHLOROPLASTIC"/>
    <property type="match status" value="1"/>
</dbReference>
<reference evidence="9" key="2">
    <citation type="journal article" date="2019" name="Int. J. Syst. Evol. Microbiol.">
        <title>The Global Catalogue of Microorganisms (GCM) 10K type strain sequencing project: providing services to taxonomists for standard genome sequencing and annotation.</title>
        <authorList>
            <consortium name="The Broad Institute Genomics Platform"/>
            <consortium name="The Broad Institute Genome Sequencing Center for Infectious Disease"/>
            <person name="Wu L."/>
            <person name="Ma J."/>
        </authorList>
    </citation>
    <scope>NUCLEOTIDE SEQUENCE [LARGE SCALE GENOMIC DNA]</scope>
    <source>
        <strain evidence="9">NBRC 107710</strain>
    </source>
</reference>
<evidence type="ECO:0000313" key="9">
    <source>
        <dbReference type="Proteomes" id="UP001156881"/>
    </source>
</evidence>
<evidence type="ECO:0000256" key="2">
    <source>
        <dbReference type="ARBA" id="ARBA00001946"/>
    </source>
</evidence>
<evidence type="ECO:0000256" key="3">
    <source>
        <dbReference type="ARBA" id="ARBA00022801"/>
    </source>
</evidence>
<dbReference type="Proteomes" id="UP000517759">
    <property type="component" value="Unassembled WGS sequence"/>
</dbReference>
<dbReference type="InterPro" id="IPR020084">
    <property type="entry name" value="NUDIX_hydrolase_CS"/>
</dbReference>
<dbReference type="InterPro" id="IPR015797">
    <property type="entry name" value="NUDIX_hydrolase-like_dom_sf"/>
</dbReference>
<keyword evidence="3 4" id="KW-0378">Hydrolase</keyword>
<name>A0A7W6F676_9HYPH</name>
<dbReference type="EMBL" id="BSPG01000012">
    <property type="protein sequence ID" value="GLS44504.1"/>
    <property type="molecule type" value="Genomic_DNA"/>
</dbReference>
<dbReference type="Gene3D" id="3.90.79.10">
    <property type="entry name" value="Nucleoside Triphosphate Pyrophosphohydrolase"/>
    <property type="match status" value="1"/>
</dbReference>
<dbReference type="PROSITE" id="PS00893">
    <property type="entry name" value="NUDIX_BOX"/>
    <property type="match status" value="1"/>
</dbReference>
<dbReference type="GO" id="GO:0019693">
    <property type="term" value="P:ribose phosphate metabolic process"/>
    <property type="evidence" value="ECO:0007669"/>
    <property type="project" value="TreeGrafter"/>
</dbReference>
<reference evidence="6" key="4">
    <citation type="submission" date="2023-01" db="EMBL/GenBank/DDBJ databases">
        <title>Draft genome sequence of Methylobacterium brachythecii strain NBRC 107710.</title>
        <authorList>
            <person name="Sun Q."/>
            <person name="Mori K."/>
        </authorList>
    </citation>
    <scope>NUCLEOTIDE SEQUENCE</scope>
    <source>
        <strain evidence="6">NBRC 107710</strain>
    </source>
</reference>
<dbReference type="Proteomes" id="UP001156881">
    <property type="component" value="Unassembled WGS sequence"/>
</dbReference>
<dbReference type="SUPFAM" id="SSF55811">
    <property type="entry name" value="Nudix"/>
    <property type="match status" value="1"/>
</dbReference>
<keyword evidence="9" id="KW-1185">Reference proteome</keyword>
<proteinExistence type="inferred from homology"/>
<reference evidence="7 8" key="3">
    <citation type="submission" date="2020-08" db="EMBL/GenBank/DDBJ databases">
        <title>Genomic Encyclopedia of Type Strains, Phase IV (KMG-IV): sequencing the most valuable type-strain genomes for metagenomic binning, comparative biology and taxonomic classification.</title>
        <authorList>
            <person name="Goeker M."/>
        </authorList>
    </citation>
    <scope>NUCLEOTIDE SEQUENCE [LARGE SCALE GENOMIC DNA]</scope>
    <source>
        <strain evidence="7 8">DSM 24105</strain>
    </source>
</reference>
<feature type="short sequence motif" description="Nudix box" evidence="4">
    <location>
        <begin position="54"/>
        <end position="75"/>
    </location>
</feature>
<dbReference type="Pfam" id="PF00293">
    <property type="entry name" value="NUDIX"/>
    <property type="match status" value="1"/>
</dbReference>
<dbReference type="AlphaFoldDB" id="A0A7W6F676"/>
<sequence>MSVSPPEPQERHDAAYRPCVGIALFNRNGLVFLGRRRGIGDSVAQAHAWQMPQGGIDEGEAPHDAALRELYEETNVSAGSVTLLGQTEGWLTYELPPDLLKQSWKGRYRGQAQKWFAFGLMGPDDEIDIDHPAAGAHKPEFDAWRWERLGATLGLIVPFKRSVYETVVAAFTRHEAWRVEA</sequence>
<dbReference type="GO" id="GO:0006753">
    <property type="term" value="P:nucleoside phosphate metabolic process"/>
    <property type="evidence" value="ECO:0007669"/>
    <property type="project" value="TreeGrafter"/>
</dbReference>
<organism evidence="7 8">
    <name type="scientific">Methylobacterium brachythecii</name>
    <dbReference type="NCBI Taxonomy" id="1176177"/>
    <lineage>
        <taxon>Bacteria</taxon>
        <taxon>Pseudomonadati</taxon>
        <taxon>Pseudomonadota</taxon>
        <taxon>Alphaproteobacteria</taxon>
        <taxon>Hyphomicrobiales</taxon>
        <taxon>Methylobacteriaceae</taxon>
        <taxon>Methylobacterium</taxon>
    </lineage>
</organism>
<reference evidence="6" key="1">
    <citation type="journal article" date="2014" name="Int. J. Syst. Evol. Microbiol.">
        <title>Complete genome of a new Firmicutes species belonging to the dominant human colonic microbiota ('Ruminococcus bicirculans') reveals two chromosomes and a selective capacity to utilize plant glucans.</title>
        <authorList>
            <consortium name="NISC Comparative Sequencing Program"/>
            <person name="Wegmann U."/>
            <person name="Louis P."/>
            <person name="Goesmann A."/>
            <person name="Henrissat B."/>
            <person name="Duncan S.H."/>
            <person name="Flint H.J."/>
        </authorList>
    </citation>
    <scope>NUCLEOTIDE SEQUENCE</scope>
    <source>
        <strain evidence="6">NBRC 107710</strain>
    </source>
</reference>
<dbReference type="RefSeq" id="WP_183503752.1">
    <property type="nucleotide sequence ID" value="NZ_BSPG01000012.1"/>
</dbReference>
<dbReference type="PROSITE" id="PS51462">
    <property type="entry name" value="NUDIX"/>
    <property type="match status" value="1"/>
</dbReference>
<evidence type="ECO:0000313" key="8">
    <source>
        <dbReference type="Proteomes" id="UP000517759"/>
    </source>
</evidence>
<dbReference type="PANTHER" id="PTHR11839">
    <property type="entry name" value="UDP/ADP-SUGAR PYROPHOSPHATASE"/>
    <property type="match status" value="1"/>
</dbReference>
<dbReference type="GO" id="GO:0034432">
    <property type="term" value="F:bis(5'-adenosyl)-pentaphosphatase activity"/>
    <property type="evidence" value="ECO:0007669"/>
    <property type="project" value="TreeGrafter"/>
</dbReference>
<dbReference type="EC" id="3.6.1.-" evidence="4"/>
<comment type="similarity">
    <text evidence="4">Belongs to the Nudix hydrolase family. RppH subfamily.</text>
</comment>
<comment type="cofactor">
    <cofactor evidence="4">
        <name>a divalent metal cation</name>
        <dbReference type="ChEBI" id="CHEBI:60240"/>
    </cofactor>
</comment>
<evidence type="ECO:0000313" key="7">
    <source>
        <dbReference type="EMBL" id="MBB3902107.1"/>
    </source>
</evidence>
<comment type="cofactor">
    <cofactor evidence="1">
        <name>Mn(2+)</name>
        <dbReference type="ChEBI" id="CHEBI:29035"/>
    </cofactor>
</comment>
<dbReference type="HAMAP" id="MF_00298">
    <property type="entry name" value="Nudix_RppH"/>
    <property type="match status" value="1"/>
</dbReference>
<evidence type="ECO:0000259" key="5">
    <source>
        <dbReference type="PROSITE" id="PS51462"/>
    </source>
</evidence>
<evidence type="ECO:0000313" key="6">
    <source>
        <dbReference type="EMBL" id="GLS44504.1"/>
    </source>
</evidence>
<evidence type="ECO:0000256" key="1">
    <source>
        <dbReference type="ARBA" id="ARBA00001936"/>
    </source>
</evidence>
<dbReference type="InterPro" id="IPR000086">
    <property type="entry name" value="NUDIX_hydrolase_dom"/>
</dbReference>
<dbReference type="NCBIfam" id="NF001938">
    <property type="entry name" value="PRK00714.1-5"/>
    <property type="match status" value="1"/>
</dbReference>
<protein>
    <recommendedName>
        <fullName evidence="4">RNA pyrophosphohydrolase</fullName>
        <ecNumber evidence="4">3.6.1.-</ecNumber>
    </recommendedName>
    <alternativeName>
        <fullName evidence="4">(Di)nucleoside polyphosphate hydrolase</fullName>
    </alternativeName>
</protein>
<comment type="function">
    <text evidence="4">Accelerates the degradation of transcripts by removing pyrophosphate from the 5'-end of triphosphorylated RNA, leading to a more labile monophosphorylated state that can stimulate subsequent ribonuclease cleavage.</text>
</comment>
<dbReference type="CDD" id="cd03671">
    <property type="entry name" value="NUDIX_Ap4A_hydrolase_plant_like"/>
    <property type="match status" value="1"/>
</dbReference>
<dbReference type="InterPro" id="IPR020476">
    <property type="entry name" value="Nudix_hydrolase"/>
</dbReference>
<dbReference type="InterPro" id="IPR022927">
    <property type="entry name" value="RppH"/>
</dbReference>
<feature type="domain" description="Nudix hydrolase" evidence="5">
    <location>
        <begin position="15"/>
        <end position="169"/>
    </location>
</feature>
<dbReference type="GO" id="GO:0008893">
    <property type="term" value="F:guanosine-3',5'-bis(diphosphate) 3'-diphosphatase activity"/>
    <property type="evidence" value="ECO:0007669"/>
    <property type="project" value="TreeGrafter"/>
</dbReference>
<comment type="cofactor">
    <cofactor evidence="2">
        <name>Mg(2+)</name>
        <dbReference type="ChEBI" id="CHEBI:18420"/>
    </cofactor>
</comment>
<gene>
    <name evidence="4 6" type="primary">rppH</name>
    <name evidence="4" type="synonym">nudH</name>
    <name evidence="6" type="ORF">GCM10007884_24920</name>
    <name evidence="7" type="ORF">GGR33_001602</name>
</gene>
<dbReference type="PRINTS" id="PR00502">
    <property type="entry name" value="NUDIXFAMILY"/>
</dbReference>
<evidence type="ECO:0000256" key="4">
    <source>
        <dbReference type="HAMAP-Rule" id="MF_00298"/>
    </source>
</evidence>
<accession>A0A7W6F676</accession>